<dbReference type="InterPro" id="IPR032675">
    <property type="entry name" value="LRR_dom_sf"/>
</dbReference>
<protein>
    <submittedName>
        <fullName evidence="1">Uncharacterized protein</fullName>
    </submittedName>
</protein>
<dbReference type="AlphaFoldDB" id="A0A9N8E3D7"/>
<organism evidence="1 2">
    <name type="scientific">Seminavis robusta</name>
    <dbReference type="NCBI Taxonomy" id="568900"/>
    <lineage>
        <taxon>Eukaryota</taxon>
        <taxon>Sar</taxon>
        <taxon>Stramenopiles</taxon>
        <taxon>Ochrophyta</taxon>
        <taxon>Bacillariophyta</taxon>
        <taxon>Bacillariophyceae</taxon>
        <taxon>Bacillariophycidae</taxon>
        <taxon>Naviculales</taxon>
        <taxon>Naviculaceae</taxon>
        <taxon>Seminavis</taxon>
    </lineage>
</organism>
<evidence type="ECO:0000313" key="1">
    <source>
        <dbReference type="EMBL" id="CAB9513862.1"/>
    </source>
</evidence>
<dbReference type="EMBL" id="CAICTM010000617">
    <property type="protein sequence ID" value="CAB9513862.1"/>
    <property type="molecule type" value="Genomic_DNA"/>
</dbReference>
<sequence length="395" mass="45095">MGNANVSHRVETLAVSSAMDMERAMASTTLPKRIDLQANLLTHAKGATVERLLRRVGCHELCIQGKSSSTAAPRRLFEPEVVRAIGHVKQSRLQKLILKNLDIQRGDNDHHSGPNRSVDPLECMAHRLSKLTHLEELHLQSCRIDESILEDILISIKQLPHLKQVTINLRDHITNRRLRAQLEHVASELVARPQMTSMALSEYPLQSCFWKNVAVSDSLTHLSLALRHDDQLSLLHPHQRQYFWDLLQQNKSIQQLEFQVAAGVSLTNLQEMLADNSTVTSLLLHLEEDPTHVSQWLSQVLEYDNFTLEKVHLLCHNLYGYKVRIPNRQIDFYTRLNRNGRRKLVGDDANSTRSQEWVTALSQNTYDVSSTYYWLQAHPQLVTRAIVAATTTTDN</sequence>
<reference evidence="1" key="1">
    <citation type="submission" date="2020-06" db="EMBL/GenBank/DDBJ databases">
        <authorList>
            <consortium name="Plant Systems Biology data submission"/>
        </authorList>
    </citation>
    <scope>NUCLEOTIDE SEQUENCE</scope>
    <source>
        <strain evidence="1">D6</strain>
    </source>
</reference>
<keyword evidence="2" id="KW-1185">Reference proteome</keyword>
<name>A0A9N8E3D7_9STRA</name>
<dbReference type="SUPFAM" id="SSF52047">
    <property type="entry name" value="RNI-like"/>
    <property type="match status" value="1"/>
</dbReference>
<gene>
    <name evidence="1" type="ORF">SEMRO_618_G176280.1</name>
</gene>
<accession>A0A9N8E3D7</accession>
<evidence type="ECO:0000313" key="2">
    <source>
        <dbReference type="Proteomes" id="UP001153069"/>
    </source>
</evidence>
<comment type="caution">
    <text evidence="1">The sequence shown here is derived from an EMBL/GenBank/DDBJ whole genome shotgun (WGS) entry which is preliminary data.</text>
</comment>
<proteinExistence type="predicted"/>
<dbReference type="Gene3D" id="3.80.10.10">
    <property type="entry name" value="Ribonuclease Inhibitor"/>
    <property type="match status" value="1"/>
</dbReference>
<dbReference type="Proteomes" id="UP001153069">
    <property type="component" value="Unassembled WGS sequence"/>
</dbReference>